<feature type="repeat" description="ANK" evidence="12">
    <location>
        <begin position="257"/>
        <end position="289"/>
    </location>
</feature>
<evidence type="ECO:0000256" key="12">
    <source>
        <dbReference type="PROSITE-ProRule" id="PRU00023"/>
    </source>
</evidence>
<evidence type="ECO:0000256" key="1">
    <source>
        <dbReference type="ARBA" id="ARBA00004141"/>
    </source>
</evidence>
<keyword evidence="7 12" id="KW-0040">ANK repeat</keyword>
<dbReference type="Gene3D" id="1.25.40.20">
    <property type="entry name" value="Ankyrin repeat-containing domain"/>
    <property type="match status" value="5"/>
</dbReference>
<dbReference type="OrthoDB" id="1661883at2759"/>
<comment type="caution">
    <text evidence="15">The sequence shown here is derived from an EMBL/GenBank/DDBJ whole genome shotgun (WGS) entry which is preliminary data.</text>
</comment>
<keyword evidence="3" id="KW-0716">Sensory transduction</keyword>
<evidence type="ECO:0000256" key="4">
    <source>
        <dbReference type="ARBA" id="ARBA00022692"/>
    </source>
</evidence>
<dbReference type="Pfam" id="PF12796">
    <property type="entry name" value="Ank_2"/>
    <property type="match status" value="5"/>
</dbReference>
<dbReference type="InterPro" id="IPR005821">
    <property type="entry name" value="Ion_trans_dom"/>
</dbReference>
<keyword evidence="10" id="KW-0325">Glycoprotein</keyword>
<feature type="repeat" description="ANK" evidence="12">
    <location>
        <begin position="290"/>
        <end position="322"/>
    </location>
</feature>
<feature type="transmembrane region" description="Helical" evidence="13">
    <location>
        <begin position="848"/>
        <end position="878"/>
    </location>
</feature>
<dbReference type="SUPFAM" id="SSF48403">
    <property type="entry name" value="Ankyrin repeat"/>
    <property type="match status" value="2"/>
</dbReference>
<keyword evidence="16" id="KW-1185">Reference proteome</keyword>
<evidence type="ECO:0000256" key="2">
    <source>
        <dbReference type="ARBA" id="ARBA00022448"/>
    </source>
</evidence>
<dbReference type="PROSITE" id="PS50088">
    <property type="entry name" value="ANK_REPEAT"/>
    <property type="match status" value="11"/>
</dbReference>
<feature type="repeat" description="ANK" evidence="12">
    <location>
        <begin position="135"/>
        <end position="157"/>
    </location>
</feature>
<keyword evidence="4 13" id="KW-0812">Transmembrane</keyword>
<dbReference type="Proteomes" id="UP000225706">
    <property type="component" value="Unassembled WGS sequence"/>
</dbReference>
<dbReference type="PROSITE" id="PS50297">
    <property type="entry name" value="ANK_REP_REGION"/>
    <property type="match status" value="11"/>
</dbReference>
<keyword evidence="9 13" id="KW-0472">Membrane</keyword>
<dbReference type="PANTHER" id="PTHR47143:SF1">
    <property type="entry name" value="ION_TRANS DOMAIN-CONTAINING PROTEIN"/>
    <property type="match status" value="1"/>
</dbReference>
<keyword evidence="6 13" id="KW-1133">Transmembrane helix</keyword>
<feature type="repeat" description="ANK" evidence="12">
    <location>
        <begin position="169"/>
        <end position="201"/>
    </location>
</feature>
<evidence type="ECO:0000256" key="5">
    <source>
        <dbReference type="ARBA" id="ARBA00022737"/>
    </source>
</evidence>
<keyword evidence="15" id="KW-0675">Receptor</keyword>
<keyword evidence="5" id="KW-0677">Repeat</keyword>
<evidence type="ECO:0000256" key="3">
    <source>
        <dbReference type="ARBA" id="ARBA00022606"/>
    </source>
</evidence>
<dbReference type="InterPro" id="IPR036770">
    <property type="entry name" value="Ankyrin_rpt-contain_sf"/>
</dbReference>
<dbReference type="PANTHER" id="PTHR47143">
    <property type="entry name" value="TRANSIENT RECEPTOR POTENTIAL CATION CHANNEL PROTEIN PAINLESS"/>
    <property type="match status" value="1"/>
</dbReference>
<protein>
    <submittedName>
        <fullName evidence="15">Transient receptor potential cation channel subfamily A member 1</fullName>
    </submittedName>
</protein>
<feature type="transmembrane region" description="Helical" evidence="13">
    <location>
        <begin position="748"/>
        <end position="766"/>
    </location>
</feature>
<dbReference type="Pfam" id="PF00520">
    <property type="entry name" value="Ion_trans"/>
    <property type="match status" value="1"/>
</dbReference>
<evidence type="ECO:0000256" key="11">
    <source>
        <dbReference type="ARBA" id="ARBA00023303"/>
    </source>
</evidence>
<evidence type="ECO:0000256" key="9">
    <source>
        <dbReference type="ARBA" id="ARBA00023136"/>
    </source>
</evidence>
<feature type="repeat" description="ANK" evidence="12">
    <location>
        <begin position="323"/>
        <end position="355"/>
    </location>
</feature>
<organism evidence="15 16">
    <name type="scientific">Stylophora pistillata</name>
    <name type="common">Smooth cauliflower coral</name>
    <dbReference type="NCBI Taxonomy" id="50429"/>
    <lineage>
        <taxon>Eukaryota</taxon>
        <taxon>Metazoa</taxon>
        <taxon>Cnidaria</taxon>
        <taxon>Anthozoa</taxon>
        <taxon>Hexacorallia</taxon>
        <taxon>Scleractinia</taxon>
        <taxon>Astrocoeniina</taxon>
        <taxon>Pocilloporidae</taxon>
        <taxon>Stylophora</taxon>
    </lineage>
</organism>
<feature type="transmembrane region" description="Helical" evidence="13">
    <location>
        <begin position="786"/>
        <end position="804"/>
    </location>
</feature>
<evidence type="ECO:0000313" key="15">
    <source>
        <dbReference type="EMBL" id="PFX28721.1"/>
    </source>
</evidence>
<dbReference type="PRINTS" id="PR01415">
    <property type="entry name" value="ANKYRIN"/>
</dbReference>
<feature type="transmembrane region" description="Helical" evidence="13">
    <location>
        <begin position="890"/>
        <end position="909"/>
    </location>
</feature>
<feature type="transmembrane region" description="Helical" evidence="13">
    <location>
        <begin position="929"/>
        <end position="954"/>
    </location>
</feature>
<feature type="repeat" description="ANK" evidence="12">
    <location>
        <begin position="101"/>
        <end position="133"/>
    </location>
</feature>
<dbReference type="SMART" id="SM00248">
    <property type="entry name" value="ANK"/>
    <property type="match status" value="15"/>
</dbReference>
<name>A0A2B4SFS3_STYPI</name>
<feature type="transmembrane region" description="Helical" evidence="13">
    <location>
        <begin position="696"/>
        <end position="720"/>
    </location>
</feature>
<feature type="transmembrane region" description="Helical" evidence="13">
    <location>
        <begin position="816"/>
        <end position="836"/>
    </location>
</feature>
<sequence>MHFDYAPFPLLSYPSHYEADSLTEPRFEREAFPCKVNDLCEAIAKGQVDKLKSYISSTENKADILDQNGESALHHAARINRVEVMDFLIKAGASVDIYSKDGFTPLHEAARSNSLEAFDNLLKKGANPNGRSTTKGYSPLHIATQYGNKEIIQRLLNVKTLKINATNRNGLTALHLAISRGYEEICSDLIAKGCSINIITRDGQTCLHLAADVGIEGIVSDVIQTALRSIWKYPVSAMSASKDIPEFDQFINRKNKDQNSALHLAVQTGRLSVCQILVQHGANVNRQNKHQQTPLHVASMGKNKDILELLIKCGARTDQKDSKQRTPLHSAASFGNPESIKVLLSNCATPDPRDTDGMTPLLCAIAAGHTKCAKLLLEYGANIRARERNQRGGIHLAVEYDREEMLKMLLERSGSQCINIPDIQLLEILLEKKANCLLEDRAGITPLHTAAEFGKDRHVEALAKTSLACVDQRDSYGRTPLHFAALNGKGKICSILLQMGAEVNISDAYGCTPLMFAAKTGASGLIRMFLELNADINQEDKNGNTALLFASASGHVDAVRILLNSRAILKPNISGLNCFDLAIENQQGDVVMAMIKNARWREVLSANILDGQNRMGKLIQQFPDAAKSVMDRCVQRSLSPRSIKYDFSFLDPGPDDTSGPDGEPFFGLKVMVEHKEKELLVHELCRKLLKIKWHRYGWFVYWTNLILFSLYLFSMTYFMVTKRKAVILKRKHDKDDPDDADIFKNKEALNKAFPFLILAFASIHLSKKFYQAVLQRVEYFLQLTNLMEWVLYTASIVFILPYVSSSFSSLQRNPRIAWQIGTVAVFLGYMNLILFIQTLDYVGIYVTMFFRVAITVLKAISLFFLFALAFSVVFYILFKEQKAFDTFFFTLVKVIVMTLGELDYTAFLVDNLEATNPETKAPLLPYRESSFVFLCLFIFAMPIILMNLLVGLAVGDIESVQKYAFLRNKGKFIDFVVGVERNLPKFVTRRLHKPELVVTGRYVDRKISSGKYSFEDEDLGNVEQTTEIEDGQRLEALAKELARAKRRQLSIIDAMQDQRRLLLALATKIGLNTCEEA</sequence>
<reference evidence="16" key="1">
    <citation type="journal article" date="2017" name="bioRxiv">
        <title>Comparative analysis of the genomes of Stylophora pistillata and Acropora digitifera provides evidence for extensive differences between species of corals.</title>
        <authorList>
            <person name="Voolstra C.R."/>
            <person name="Li Y."/>
            <person name="Liew Y.J."/>
            <person name="Baumgarten S."/>
            <person name="Zoccola D."/>
            <person name="Flot J.-F."/>
            <person name="Tambutte S."/>
            <person name="Allemand D."/>
            <person name="Aranda M."/>
        </authorList>
    </citation>
    <scope>NUCLEOTIDE SEQUENCE [LARGE SCALE GENOMIC DNA]</scope>
</reference>
<comment type="subcellular location">
    <subcellularLocation>
        <location evidence="1">Membrane</location>
        <topology evidence="1">Multi-pass membrane protein</topology>
    </subcellularLocation>
</comment>
<evidence type="ECO:0000256" key="7">
    <source>
        <dbReference type="ARBA" id="ARBA00023043"/>
    </source>
</evidence>
<accession>A0A2B4SFS3</accession>
<evidence type="ECO:0000256" key="13">
    <source>
        <dbReference type="SAM" id="Phobius"/>
    </source>
</evidence>
<dbReference type="Pfam" id="PF13637">
    <property type="entry name" value="Ank_4"/>
    <property type="match status" value="1"/>
</dbReference>
<proteinExistence type="predicted"/>
<dbReference type="InterPro" id="IPR052076">
    <property type="entry name" value="TRP_cation_channel"/>
</dbReference>
<evidence type="ECO:0000259" key="14">
    <source>
        <dbReference type="Pfam" id="PF00520"/>
    </source>
</evidence>
<dbReference type="AlphaFoldDB" id="A0A2B4SFS3"/>
<keyword evidence="2" id="KW-0813">Transport</keyword>
<evidence type="ECO:0000313" key="16">
    <source>
        <dbReference type="Proteomes" id="UP000225706"/>
    </source>
</evidence>
<keyword evidence="11" id="KW-0407">Ion channel</keyword>
<feature type="repeat" description="ANK" evidence="12">
    <location>
        <begin position="509"/>
        <end position="541"/>
    </location>
</feature>
<dbReference type="InterPro" id="IPR002110">
    <property type="entry name" value="Ankyrin_rpt"/>
</dbReference>
<dbReference type="EMBL" id="LSMT01000078">
    <property type="protein sequence ID" value="PFX28721.1"/>
    <property type="molecule type" value="Genomic_DNA"/>
</dbReference>
<evidence type="ECO:0000256" key="10">
    <source>
        <dbReference type="ARBA" id="ARBA00023180"/>
    </source>
</evidence>
<dbReference type="GO" id="GO:1902495">
    <property type="term" value="C:transmembrane transporter complex"/>
    <property type="evidence" value="ECO:0007669"/>
    <property type="project" value="TreeGrafter"/>
</dbReference>
<feature type="repeat" description="ANK" evidence="12">
    <location>
        <begin position="68"/>
        <end position="100"/>
    </location>
</feature>
<feature type="repeat" description="ANK" evidence="12">
    <location>
        <begin position="476"/>
        <end position="508"/>
    </location>
</feature>
<evidence type="ECO:0000256" key="6">
    <source>
        <dbReference type="ARBA" id="ARBA00022989"/>
    </source>
</evidence>
<feature type="repeat" description="ANK" evidence="12">
    <location>
        <begin position="356"/>
        <end position="388"/>
    </location>
</feature>
<dbReference type="GO" id="GO:0005216">
    <property type="term" value="F:monoatomic ion channel activity"/>
    <property type="evidence" value="ECO:0007669"/>
    <property type="project" value="InterPro"/>
</dbReference>
<evidence type="ECO:0000256" key="8">
    <source>
        <dbReference type="ARBA" id="ARBA00023065"/>
    </source>
</evidence>
<feature type="repeat" description="ANK" evidence="12">
    <location>
        <begin position="542"/>
        <end position="567"/>
    </location>
</feature>
<dbReference type="Gene3D" id="1.10.287.70">
    <property type="match status" value="1"/>
</dbReference>
<gene>
    <name evidence="15" type="primary">Trpa1</name>
    <name evidence="15" type="ORF">AWC38_SpisGene6550</name>
</gene>
<feature type="domain" description="Ion transport" evidence="14">
    <location>
        <begin position="725"/>
        <end position="963"/>
    </location>
</feature>
<keyword evidence="8" id="KW-0406">Ion transport</keyword>